<sequence length="294" mass="32796">MALELNAFGYRMVVSPEYGGTVLRADWKNRNGKWLTILEPLERPQDAMNAGCFLMAPFANRIHGGRFCFEGEDVQFPMNRPRSNMACHGFARDFDWQVLRQSTDAVLIGCKPEAVGYPWHFSITQNMSLSPAGITIVLELQNLGASPLPFGFGLHPWFPRPTGTTLTFRSTGAYRQDDLGLPVYDLEPQPAFDEASPQPLERTGSIDRCFTGWNPKKARIEWPSRRMAVDLSAGGALRHLHVYLPENRSVFCAEPVSHAPDAINRPELGAAAAMTVLSPHETLKGYMTMQAFQI</sequence>
<geneLocation type="plasmid" evidence="1 2">
    <name>unnamed3</name>
</geneLocation>
<dbReference type="Pfam" id="PF01263">
    <property type="entry name" value="Aldose_epim"/>
    <property type="match status" value="1"/>
</dbReference>
<dbReference type="InterPro" id="IPR014718">
    <property type="entry name" value="GH-type_carb-bd"/>
</dbReference>
<dbReference type="EMBL" id="CP117260">
    <property type="protein sequence ID" value="WFR99405.1"/>
    <property type="molecule type" value="Genomic_DNA"/>
</dbReference>
<dbReference type="AlphaFoldDB" id="A0AAF1KVI1"/>
<keyword evidence="2" id="KW-1185">Reference proteome</keyword>
<dbReference type="CDD" id="cd09021">
    <property type="entry name" value="Aldose_epim_Ec_YphB"/>
    <property type="match status" value="1"/>
</dbReference>
<accession>A0AAF1KVI1</accession>
<dbReference type="SUPFAM" id="SSF74650">
    <property type="entry name" value="Galactose mutarotase-like"/>
    <property type="match status" value="1"/>
</dbReference>
<dbReference type="InterPro" id="IPR008183">
    <property type="entry name" value="Aldose_1/G6P_1-epimerase"/>
</dbReference>
<gene>
    <name evidence="1" type="ORF">PR017_27630</name>
</gene>
<dbReference type="KEGG" id="rtu:PR017_27630"/>
<dbReference type="InterPro" id="IPR011013">
    <property type="entry name" value="Gal_mutarotase_sf_dom"/>
</dbReference>
<proteinExistence type="predicted"/>
<dbReference type="GO" id="GO:0030246">
    <property type="term" value="F:carbohydrate binding"/>
    <property type="evidence" value="ECO:0007669"/>
    <property type="project" value="InterPro"/>
</dbReference>
<name>A0AAF1KVI1_9HYPH</name>
<organism evidence="1 2">
    <name type="scientific">Rhizobium tumorigenes</name>
    <dbReference type="NCBI Taxonomy" id="2041385"/>
    <lineage>
        <taxon>Bacteria</taxon>
        <taxon>Pseudomonadati</taxon>
        <taxon>Pseudomonadota</taxon>
        <taxon>Alphaproteobacteria</taxon>
        <taxon>Hyphomicrobiales</taxon>
        <taxon>Rhizobiaceae</taxon>
        <taxon>Rhizobium/Agrobacterium group</taxon>
        <taxon>Rhizobium</taxon>
    </lineage>
</organism>
<evidence type="ECO:0000313" key="1">
    <source>
        <dbReference type="EMBL" id="WFR99405.1"/>
    </source>
</evidence>
<evidence type="ECO:0000313" key="2">
    <source>
        <dbReference type="Proteomes" id="UP000249499"/>
    </source>
</evidence>
<reference evidence="2" key="2">
    <citation type="journal article" date="2023" name="MicrobiologyOpen">
        <title>Genomics of the tumorigenes clade of the family Rhizobiaceae and description of Rhizobium rhododendri sp. nov.</title>
        <authorList>
            <person name="Kuzmanovic N."/>
            <person name="diCenzo G.C."/>
            <person name="Bunk B."/>
            <person name="Sproeer C."/>
            <person name="Fruehling A."/>
            <person name="Neumann-Schaal M."/>
            <person name="Overmann J."/>
            <person name="Smalla K."/>
        </authorList>
    </citation>
    <scope>NUCLEOTIDE SEQUENCE [LARGE SCALE GENOMIC DNA]</scope>
    <source>
        <strain evidence="2">1078</strain>
        <plasmid evidence="2">unnamed3</plasmid>
    </source>
</reference>
<reference evidence="1 2" key="1">
    <citation type="journal article" date="2018" name="Sci. Rep.">
        <title>Rhizobium tumorigenes sp. nov., a novel plant tumorigenic bacterium isolated from cane gall tumors on thornless blackberry.</title>
        <authorList>
            <person name="Kuzmanovi N."/>
            <person name="Smalla K."/>
            <person name="Gronow S."/>
            <person name="PuBawska J."/>
        </authorList>
    </citation>
    <scope>NUCLEOTIDE SEQUENCE [LARGE SCALE GENOMIC DNA]</scope>
    <source>
        <strain evidence="1 2">1078</strain>
    </source>
</reference>
<protein>
    <submittedName>
        <fullName evidence="1">Aldose 1-epimerase</fullName>
    </submittedName>
</protein>
<dbReference type="Gene3D" id="2.70.98.10">
    <property type="match status" value="1"/>
</dbReference>
<dbReference type="RefSeq" id="WP_133255563.1">
    <property type="nucleotide sequence ID" value="NZ_CP117260.1"/>
</dbReference>
<keyword evidence="1" id="KW-0614">Plasmid</keyword>
<dbReference type="GO" id="GO:0016853">
    <property type="term" value="F:isomerase activity"/>
    <property type="evidence" value="ECO:0007669"/>
    <property type="project" value="InterPro"/>
</dbReference>
<dbReference type="GO" id="GO:0005975">
    <property type="term" value="P:carbohydrate metabolic process"/>
    <property type="evidence" value="ECO:0007669"/>
    <property type="project" value="InterPro"/>
</dbReference>
<dbReference type="Proteomes" id="UP000249499">
    <property type="component" value="Plasmid unnamed3"/>
</dbReference>